<reference evidence="2 3" key="1">
    <citation type="submission" date="2017-12" db="EMBL/GenBank/DDBJ databases">
        <title>Comparative genomics of Botrytis spp.</title>
        <authorList>
            <person name="Valero-Jimenez C.A."/>
            <person name="Tapia P."/>
            <person name="Veloso J."/>
            <person name="Silva-Moreno E."/>
            <person name="Staats M."/>
            <person name="Valdes J.H."/>
            <person name="Van Kan J.A.L."/>
        </authorList>
    </citation>
    <scope>NUCLEOTIDE SEQUENCE [LARGE SCALE GENOMIC DNA]</scope>
    <source>
        <strain evidence="2 3">Be9601</strain>
    </source>
</reference>
<dbReference type="AlphaFoldDB" id="A0A4Z1K701"/>
<gene>
    <name evidence="2" type="ORF">BELL_0021g00040</name>
</gene>
<feature type="transmembrane region" description="Helical" evidence="1">
    <location>
        <begin position="14"/>
        <end position="38"/>
    </location>
</feature>
<keyword evidence="1" id="KW-1133">Transmembrane helix</keyword>
<dbReference type="OrthoDB" id="3534339at2759"/>
<evidence type="ECO:0000313" key="3">
    <source>
        <dbReference type="Proteomes" id="UP000297229"/>
    </source>
</evidence>
<keyword evidence="1" id="KW-0472">Membrane</keyword>
<evidence type="ECO:0000313" key="2">
    <source>
        <dbReference type="EMBL" id="TGO79830.1"/>
    </source>
</evidence>
<dbReference type="EMBL" id="PQXM01000021">
    <property type="protein sequence ID" value="TGO79830.1"/>
    <property type="molecule type" value="Genomic_DNA"/>
</dbReference>
<comment type="caution">
    <text evidence="2">The sequence shown here is derived from an EMBL/GenBank/DDBJ whole genome shotgun (WGS) entry which is preliminary data.</text>
</comment>
<dbReference type="Proteomes" id="UP000297229">
    <property type="component" value="Unassembled WGS sequence"/>
</dbReference>
<accession>A0A4Z1K701</accession>
<evidence type="ECO:0000256" key="1">
    <source>
        <dbReference type="SAM" id="Phobius"/>
    </source>
</evidence>
<name>A0A4Z1K701_9HELO</name>
<proteinExistence type="predicted"/>
<protein>
    <submittedName>
        <fullName evidence="2">Uncharacterized protein</fullName>
    </submittedName>
</protein>
<keyword evidence="1" id="KW-0812">Transmembrane</keyword>
<organism evidence="2 3">
    <name type="scientific">Botrytis elliptica</name>
    <dbReference type="NCBI Taxonomy" id="278938"/>
    <lineage>
        <taxon>Eukaryota</taxon>
        <taxon>Fungi</taxon>
        <taxon>Dikarya</taxon>
        <taxon>Ascomycota</taxon>
        <taxon>Pezizomycotina</taxon>
        <taxon>Leotiomycetes</taxon>
        <taxon>Helotiales</taxon>
        <taxon>Sclerotiniaceae</taxon>
        <taxon>Botrytis</taxon>
    </lineage>
</organism>
<keyword evidence="3" id="KW-1185">Reference proteome</keyword>
<sequence length="170" mass="17553">MFSNLAYLLSSKSITLYILYTLHVMLGTSLVFTALYTYGVQTSKAMARAAALEASVNSGNGIAGFSVGKALNGSAVEFEDDVEMEMDGMDIAMGGLNGIKGMRKVKSMVGLSSAKAGRENASTGFECADGNGNGEEGIKFREICYSSGGKEAVAMGGLGVVGKGMALEIS</sequence>